<reference evidence="1" key="3">
    <citation type="submission" date="2018-07" db="EMBL/GenBank/DDBJ databases">
        <title>WGS assembly of Glycine max.</title>
        <authorList>
            <person name="Schmutz J."/>
            <person name="Cannon S."/>
            <person name="Schlueter J."/>
            <person name="Ma J."/>
            <person name="Mitros T."/>
            <person name="Nelson W."/>
            <person name="Hyten D."/>
            <person name="Song Q."/>
            <person name="Thelen J."/>
            <person name="Cheng J."/>
            <person name="Xu D."/>
            <person name="Hellsten U."/>
            <person name="May G."/>
            <person name="Yu Y."/>
            <person name="Sakurai T."/>
            <person name="Umezawa T."/>
            <person name="Bhattacharyya M."/>
            <person name="Sandhu D."/>
            <person name="Valliyodan B."/>
            <person name="Lindquist E."/>
            <person name="Peto M."/>
            <person name="Grant D."/>
            <person name="Shu S."/>
            <person name="Goodstein D."/>
            <person name="Barry K."/>
            <person name="Futrell-Griggs M."/>
            <person name="Abernathy B."/>
            <person name="Du J."/>
            <person name="Tian Z."/>
            <person name="Zhu L."/>
            <person name="Gill N."/>
            <person name="Joshi T."/>
            <person name="Libault M."/>
            <person name="Sethuraman A."/>
            <person name="Zhang X."/>
            <person name="Shinozaki K."/>
            <person name="Nguyen H."/>
            <person name="Wing R."/>
            <person name="Cregan P."/>
            <person name="Specht J."/>
            <person name="Grimwood J."/>
            <person name="Rokhsar D."/>
            <person name="Stacey G."/>
            <person name="Shoemaker R."/>
            <person name="Jackson S."/>
        </authorList>
    </citation>
    <scope>NUCLEOTIDE SEQUENCE</scope>
    <source>
        <tissue evidence="1">Callus</tissue>
    </source>
</reference>
<dbReference type="EMBL" id="CM000844">
    <property type="protein sequence ID" value="KRH30139.1"/>
    <property type="molecule type" value="Genomic_DNA"/>
</dbReference>
<reference evidence="1 2" key="1">
    <citation type="journal article" date="2010" name="Nature">
        <title>Genome sequence of the palaeopolyploid soybean.</title>
        <authorList>
            <person name="Schmutz J."/>
            <person name="Cannon S.B."/>
            <person name="Schlueter J."/>
            <person name="Ma J."/>
            <person name="Mitros T."/>
            <person name="Nelson W."/>
            <person name="Hyten D.L."/>
            <person name="Song Q."/>
            <person name="Thelen J.J."/>
            <person name="Cheng J."/>
            <person name="Xu D."/>
            <person name="Hellsten U."/>
            <person name="May G.D."/>
            <person name="Yu Y."/>
            <person name="Sakurai T."/>
            <person name="Umezawa T."/>
            <person name="Bhattacharyya M.K."/>
            <person name="Sandhu D."/>
            <person name="Valliyodan B."/>
            <person name="Lindquist E."/>
            <person name="Peto M."/>
            <person name="Grant D."/>
            <person name="Shu S."/>
            <person name="Goodstein D."/>
            <person name="Barry K."/>
            <person name="Futrell-Griggs M."/>
            <person name="Abernathy B."/>
            <person name="Du J."/>
            <person name="Tian Z."/>
            <person name="Zhu L."/>
            <person name="Gill N."/>
            <person name="Joshi T."/>
            <person name="Libault M."/>
            <person name="Sethuraman A."/>
            <person name="Zhang X.-C."/>
            <person name="Shinozaki K."/>
            <person name="Nguyen H.T."/>
            <person name="Wing R.A."/>
            <person name="Cregan P."/>
            <person name="Specht J."/>
            <person name="Grimwood J."/>
            <person name="Rokhsar D."/>
            <person name="Stacey G."/>
            <person name="Shoemaker R.C."/>
            <person name="Jackson S.A."/>
        </authorList>
    </citation>
    <scope>NUCLEOTIDE SEQUENCE [LARGE SCALE GENOMIC DNA]</scope>
    <source>
        <strain evidence="2">cv. Williams 82</strain>
        <tissue evidence="1">Callus</tissue>
    </source>
</reference>
<evidence type="ECO:0000313" key="3">
    <source>
        <dbReference type="Proteomes" id="UP000008827"/>
    </source>
</evidence>
<sequence>MTSIEGHNGGYWYILHNAKRQLEAIEGMSTTSLRQVSKVTTEVVADCYLLLVHTAQCQEVAGSNRGNVHDKLAASIEGHNKGYWYILHISKRQLEAIEGMSTMSLRQVSKVTTEVVADC</sequence>
<evidence type="ECO:0000313" key="1">
    <source>
        <dbReference type="EMBL" id="KRH30139.1"/>
    </source>
</evidence>
<keyword evidence="3" id="KW-1185">Reference proteome</keyword>
<proteinExistence type="predicted"/>
<dbReference type="Proteomes" id="UP000008827">
    <property type="component" value="Chromosome 11"/>
</dbReference>
<protein>
    <submittedName>
        <fullName evidence="1 2">Uncharacterized protein</fullName>
    </submittedName>
</protein>
<dbReference type="AlphaFoldDB" id="A0A0R0HSF7"/>
<evidence type="ECO:0000313" key="2">
    <source>
        <dbReference type="EnsemblPlants" id="KRH30139"/>
    </source>
</evidence>
<accession>A0A0R0HSF7</accession>
<gene>
    <name evidence="1" type="ORF">GLYMA_11G161900</name>
</gene>
<dbReference type="Gramene" id="KRH30139">
    <property type="protein sequence ID" value="KRH30139"/>
    <property type="gene ID" value="GLYMA_11G161900"/>
</dbReference>
<dbReference type="EnsemblPlants" id="KRH30139">
    <property type="protein sequence ID" value="KRH30139"/>
    <property type="gene ID" value="GLYMA_11G161900"/>
</dbReference>
<dbReference type="ExpressionAtlas" id="A0A0R0HSF7">
    <property type="expression patterns" value="differential"/>
</dbReference>
<dbReference type="InParanoid" id="A0A0R0HSF7"/>
<name>A0A0R0HSF7_SOYBN</name>
<reference evidence="2" key="2">
    <citation type="submission" date="2018-02" db="UniProtKB">
        <authorList>
            <consortium name="EnsemblPlants"/>
        </authorList>
    </citation>
    <scope>IDENTIFICATION</scope>
    <source>
        <strain evidence="2">Williams 82</strain>
    </source>
</reference>
<organism evidence="1">
    <name type="scientific">Glycine max</name>
    <name type="common">Soybean</name>
    <name type="synonym">Glycine hispida</name>
    <dbReference type="NCBI Taxonomy" id="3847"/>
    <lineage>
        <taxon>Eukaryota</taxon>
        <taxon>Viridiplantae</taxon>
        <taxon>Streptophyta</taxon>
        <taxon>Embryophyta</taxon>
        <taxon>Tracheophyta</taxon>
        <taxon>Spermatophyta</taxon>
        <taxon>Magnoliopsida</taxon>
        <taxon>eudicotyledons</taxon>
        <taxon>Gunneridae</taxon>
        <taxon>Pentapetalae</taxon>
        <taxon>rosids</taxon>
        <taxon>fabids</taxon>
        <taxon>Fabales</taxon>
        <taxon>Fabaceae</taxon>
        <taxon>Papilionoideae</taxon>
        <taxon>50 kb inversion clade</taxon>
        <taxon>NPAAA clade</taxon>
        <taxon>indigoferoid/millettioid clade</taxon>
        <taxon>Phaseoleae</taxon>
        <taxon>Glycine</taxon>
        <taxon>Glycine subgen. Soja</taxon>
    </lineage>
</organism>